<protein>
    <submittedName>
        <fullName evidence="1">Uncharacterized protein</fullName>
    </submittedName>
</protein>
<name>A0A2N6PIH6_9MICO</name>
<proteinExistence type="predicted"/>
<keyword evidence="2" id="KW-1185">Reference proteome</keyword>
<evidence type="ECO:0000313" key="2">
    <source>
        <dbReference type="Proteomes" id="UP000235703"/>
    </source>
</evidence>
<dbReference type="RefSeq" id="WP_102161016.1">
    <property type="nucleotide sequence ID" value="NZ_PNFZ01000002.1"/>
</dbReference>
<reference evidence="1 2" key="1">
    <citation type="submission" date="2017-09" db="EMBL/GenBank/DDBJ databases">
        <title>Bacterial strain isolated from the female urinary microbiota.</title>
        <authorList>
            <person name="Thomas-White K."/>
            <person name="Kumar N."/>
            <person name="Forster S."/>
            <person name="Putonti C."/>
            <person name="Lawley T."/>
            <person name="Wolfe A.J."/>
        </authorList>
    </citation>
    <scope>NUCLEOTIDE SEQUENCE [LARGE SCALE GENOMIC DNA]</scope>
    <source>
        <strain evidence="1 2">UMB0680</strain>
    </source>
</reference>
<dbReference type="EMBL" id="PNFZ01000002">
    <property type="protein sequence ID" value="PMB98489.1"/>
    <property type="molecule type" value="Genomic_DNA"/>
</dbReference>
<dbReference type="AlphaFoldDB" id="A0A2N6PIH6"/>
<accession>A0A2N6PIH6</accession>
<evidence type="ECO:0000313" key="1">
    <source>
        <dbReference type="EMBL" id="PMB98489.1"/>
    </source>
</evidence>
<comment type="caution">
    <text evidence="1">The sequence shown here is derived from an EMBL/GenBank/DDBJ whole genome shotgun (WGS) entry which is preliminary data.</text>
</comment>
<sequence>MAIHTTAGALDREDLDSTVTVELPGNSRWTGRLTGLHHGPDNMVRVVVDRRHLIINRSTDVTIH</sequence>
<gene>
    <name evidence="1" type="ORF">CJ198_03875</name>
</gene>
<organism evidence="1 2">
    <name type="scientific">Brevibacterium luteolum</name>
    <dbReference type="NCBI Taxonomy" id="199591"/>
    <lineage>
        <taxon>Bacteria</taxon>
        <taxon>Bacillati</taxon>
        <taxon>Actinomycetota</taxon>
        <taxon>Actinomycetes</taxon>
        <taxon>Micrococcales</taxon>
        <taxon>Brevibacteriaceae</taxon>
        <taxon>Brevibacterium</taxon>
    </lineage>
</organism>
<dbReference type="Proteomes" id="UP000235703">
    <property type="component" value="Unassembled WGS sequence"/>
</dbReference>